<sequence>MEDARKRDRLSRPTALYDLEKEIIASTGGQVRLRQLAESLSWLLKFAAHESLLFPIYDRLCE</sequence>
<dbReference type="EMBL" id="NWTC01000049">
    <property type="protein sequence ID" value="PDT43952.1"/>
    <property type="molecule type" value="Genomic_DNA"/>
</dbReference>
<name>A0A2A6LP01_RHIFR</name>
<protein>
    <submittedName>
        <fullName evidence="1">Uncharacterized protein</fullName>
    </submittedName>
</protein>
<dbReference type="AlphaFoldDB" id="A0A2A6LP01"/>
<proteinExistence type="predicted"/>
<reference evidence="1 2" key="1">
    <citation type="submission" date="2017-09" db="EMBL/GenBank/DDBJ databases">
        <title>Comparative genomics of rhizobia isolated from Phaseolus vulgaris in China.</title>
        <authorList>
            <person name="Tong W."/>
        </authorList>
    </citation>
    <scope>NUCLEOTIDE SEQUENCE [LARGE SCALE GENOMIC DNA]</scope>
    <source>
        <strain evidence="1 2">PCH1</strain>
    </source>
</reference>
<comment type="caution">
    <text evidence="1">The sequence shown here is derived from an EMBL/GenBank/DDBJ whole genome shotgun (WGS) entry which is preliminary data.</text>
</comment>
<evidence type="ECO:0000313" key="2">
    <source>
        <dbReference type="Proteomes" id="UP000220353"/>
    </source>
</evidence>
<organism evidence="1 2">
    <name type="scientific">Rhizobium fredii</name>
    <name type="common">Sinorhizobium fredii</name>
    <dbReference type="NCBI Taxonomy" id="380"/>
    <lineage>
        <taxon>Bacteria</taxon>
        <taxon>Pseudomonadati</taxon>
        <taxon>Pseudomonadota</taxon>
        <taxon>Alphaproteobacteria</taxon>
        <taxon>Hyphomicrobiales</taxon>
        <taxon>Rhizobiaceae</taxon>
        <taxon>Sinorhizobium/Ensifer group</taxon>
        <taxon>Sinorhizobium</taxon>
    </lineage>
</organism>
<dbReference type="Proteomes" id="UP000220353">
    <property type="component" value="Unassembled WGS sequence"/>
</dbReference>
<evidence type="ECO:0000313" key="1">
    <source>
        <dbReference type="EMBL" id="PDT43952.1"/>
    </source>
</evidence>
<accession>A0A2A6LP01</accession>
<gene>
    <name evidence="1" type="ORF">CO661_31980</name>
</gene>